<dbReference type="Gene3D" id="3.40.30.10">
    <property type="entry name" value="Glutaredoxin"/>
    <property type="match status" value="1"/>
</dbReference>
<dbReference type="PANTHER" id="PTHR30041">
    <property type="entry name" value="ARSENATE REDUCTASE"/>
    <property type="match status" value="1"/>
</dbReference>
<dbReference type="AlphaFoldDB" id="A0A4Q1BY83"/>
<dbReference type="PROSITE" id="PS51353">
    <property type="entry name" value="ARSC"/>
    <property type="match status" value="1"/>
</dbReference>
<evidence type="ECO:0000313" key="3">
    <source>
        <dbReference type="EMBL" id="RXK47676.1"/>
    </source>
</evidence>
<dbReference type="Pfam" id="PF03960">
    <property type="entry name" value="ArsC"/>
    <property type="match status" value="1"/>
</dbReference>
<keyword evidence="4" id="KW-1185">Reference proteome</keyword>
<accession>A0A4Q1BY83</accession>
<gene>
    <name evidence="3" type="ORF">ESB04_10585</name>
</gene>
<name>A0A4Q1BY83_9BACT</name>
<organism evidence="3 4">
    <name type="scientific">Aquirufa rosea</name>
    <dbReference type="NCBI Taxonomy" id="2509241"/>
    <lineage>
        <taxon>Bacteria</taxon>
        <taxon>Pseudomonadati</taxon>
        <taxon>Bacteroidota</taxon>
        <taxon>Cytophagia</taxon>
        <taxon>Cytophagales</taxon>
        <taxon>Flectobacillaceae</taxon>
        <taxon>Aquirufa</taxon>
    </lineage>
</organism>
<dbReference type="RefSeq" id="WP_129027716.1">
    <property type="nucleotide sequence ID" value="NZ_SDHY01000006.1"/>
</dbReference>
<evidence type="ECO:0000256" key="1">
    <source>
        <dbReference type="ARBA" id="ARBA00007198"/>
    </source>
</evidence>
<dbReference type="InterPro" id="IPR006660">
    <property type="entry name" value="Arsenate_reductase-like"/>
</dbReference>
<comment type="caution">
    <text evidence="3">The sequence shown here is derived from an EMBL/GenBank/DDBJ whole genome shotgun (WGS) entry which is preliminary data.</text>
</comment>
<proteinExistence type="inferred from homology"/>
<dbReference type="InterPro" id="IPR036249">
    <property type="entry name" value="Thioredoxin-like_sf"/>
</dbReference>
<sequence>MISIYGIPACNTMKKTFEFLKNQGIDYEFHDYKKRGISPETLRLFLNQLGPNIVLNKQGSTYKQLDEDSKKELENPEKLFEFLQQKTSAIKRPILQKGDKLFAGFDEEKISNWINP</sequence>
<dbReference type="NCBIfam" id="TIGR01617">
    <property type="entry name" value="arsC_related"/>
    <property type="match status" value="1"/>
</dbReference>
<dbReference type="EMBL" id="SDHY01000006">
    <property type="protein sequence ID" value="RXK47676.1"/>
    <property type="molecule type" value="Genomic_DNA"/>
</dbReference>
<dbReference type="Proteomes" id="UP000289455">
    <property type="component" value="Unassembled WGS sequence"/>
</dbReference>
<reference evidence="3 4" key="1">
    <citation type="submission" date="2019-01" db="EMBL/GenBank/DDBJ databases">
        <title>Cytophagaceae bacterium strain CAR-16.</title>
        <authorList>
            <person name="Chen W.-M."/>
        </authorList>
    </citation>
    <scope>NUCLEOTIDE SEQUENCE [LARGE SCALE GENOMIC DNA]</scope>
    <source>
        <strain evidence="3 4">CAR-16</strain>
    </source>
</reference>
<dbReference type="PANTHER" id="PTHR30041:SF8">
    <property type="entry name" value="PROTEIN YFFB"/>
    <property type="match status" value="1"/>
</dbReference>
<evidence type="ECO:0000313" key="4">
    <source>
        <dbReference type="Proteomes" id="UP000289455"/>
    </source>
</evidence>
<comment type="similarity">
    <text evidence="1 2">Belongs to the ArsC family.</text>
</comment>
<evidence type="ECO:0000256" key="2">
    <source>
        <dbReference type="PROSITE-ProRule" id="PRU01282"/>
    </source>
</evidence>
<dbReference type="InterPro" id="IPR006504">
    <property type="entry name" value="Tscrpt_reg_Spx/MgsR"/>
</dbReference>
<protein>
    <submittedName>
        <fullName evidence="3">Spx/MgsR family RNA polymerase-binding regulatory protein</fullName>
    </submittedName>
</protein>
<dbReference type="OrthoDB" id="9794155at2"/>
<dbReference type="SUPFAM" id="SSF52833">
    <property type="entry name" value="Thioredoxin-like"/>
    <property type="match status" value="1"/>
</dbReference>